<reference evidence="7 8" key="1">
    <citation type="submission" date="2018-03" db="EMBL/GenBank/DDBJ databases">
        <title>Genomic Encyclopedia of Archaeal and Bacterial Type Strains, Phase II (KMG-II): from individual species to whole genera.</title>
        <authorList>
            <person name="Goeker M."/>
        </authorList>
    </citation>
    <scope>NUCLEOTIDE SEQUENCE [LARGE SCALE GENOMIC DNA]</scope>
    <source>
        <strain evidence="7 8">DSM 27929</strain>
    </source>
</reference>
<dbReference type="AlphaFoldDB" id="A0A2T0WP68"/>
<keyword evidence="8" id="KW-1185">Reference proteome</keyword>
<comment type="caution">
    <text evidence="7">The sequence shown here is derived from an EMBL/GenBank/DDBJ whole genome shotgun (WGS) entry which is preliminary data.</text>
</comment>
<comment type="subcellular location">
    <subcellularLocation>
        <location evidence="1">Membrane</location>
        <topology evidence="1">Multi-pass membrane protein</topology>
    </subcellularLocation>
</comment>
<dbReference type="GO" id="GO:0016020">
    <property type="term" value="C:membrane"/>
    <property type="evidence" value="ECO:0007669"/>
    <property type="project" value="UniProtKB-SubCell"/>
</dbReference>
<keyword evidence="5 6" id="KW-0472">Membrane</keyword>
<keyword evidence="3 6" id="KW-0812">Transmembrane</keyword>
<evidence type="ECO:0000256" key="1">
    <source>
        <dbReference type="ARBA" id="ARBA00004141"/>
    </source>
</evidence>
<dbReference type="Pfam" id="PF07947">
    <property type="entry name" value="YhhN"/>
    <property type="match status" value="1"/>
</dbReference>
<evidence type="ECO:0000313" key="7">
    <source>
        <dbReference type="EMBL" id="PRY88475.1"/>
    </source>
</evidence>
<comment type="similarity">
    <text evidence="2">Belongs to the TMEM86 family.</text>
</comment>
<evidence type="ECO:0000256" key="6">
    <source>
        <dbReference type="SAM" id="Phobius"/>
    </source>
</evidence>
<evidence type="ECO:0000313" key="8">
    <source>
        <dbReference type="Proteomes" id="UP000238157"/>
    </source>
</evidence>
<feature type="transmembrane region" description="Helical" evidence="6">
    <location>
        <begin position="144"/>
        <end position="163"/>
    </location>
</feature>
<organism evidence="7 8">
    <name type="scientific">Mongoliibacter ruber</name>
    <dbReference type="NCBI Taxonomy" id="1750599"/>
    <lineage>
        <taxon>Bacteria</taxon>
        <taxon>Pseudomonadati</taxon>
        <taxon>Bacteroidota</taxon>
        <taxon>Cytophagia</taxon>
        <taxon>Cytophagales</taxon>
        <taxon>Cyclobacteriaceae</taxon>
        <taxon>Mongoliibacter</taxon>
    </lineage>
</organism>
<feature type="transmembrane region" description="Helical" evidence="6">
    <location>
        <begin position="12"/>
        <end position="37"/>
    </location>
</feature>
<evidence type="ECO:0000256" key="3">
    <source>
        <dbReference type="ARBA" id="ARBA00022692"/>
    </source>
</evidence>
<keyword evidence="4 6" id="KW-1133">Transmembrane helix</keyword>
<feature type="transmembrane region" description="Helical" evidence="6">
    <location>
        <begin position="83"/>
        <end position="101"/>
    </location>
</feature>
<name>A0A2T0WP68_9BACT</name>
<proteinExistence type="inferred from homology"/>
<feature type="transmembrane region" description="Helical" evidence="6">
    <location>
        <begin position="175"/>
        <end position="195"/>
    </location>
</feature>
<dbReference type="RefSeq" id="WP_106133205.1">
    <property type="nucleotide sequence ID" value="NZ_PVTR01000004.1"/>
</dbReference>
<feature type="transmembrane region" description="Helical" evidence="6">
    <location>
        <begin position="201"/>
        <end position="221"/>
    </location>
</feature>
<sequence length="241" mass="27694">MLSLKENTVKSYFLFVLISIILLLLGQYQIFLVSKLFILPSMMVLIFRYYQKSSHKLVPILLVSTFFSFLGDVLIVIQDEDFFKMLSLSSFLVAQAGYAYMFYTSFQYNKKRISIPLAKRWPEFLSVLVIGFLIFLVAPEMEEFFLLGVIYGIIACISMVLALDRRFYVSRKSYYTVFCGLVLFYISDILAGLDLELTNTLIHVLIILSFASGHYLIISGISQQIKEDTKKEASDLDAFIN</sequence>
<dbReference type="EMBL" id="PVTR01000004">
    <property type="protein sequence ID" value="PRY88475.1"/>
    <property type="molecule type" value="Genomic_DNA"/>
</dbReference>
<feature type="transmembrane region" description="Helical" evidence="6">
    <location>
        <begin position="121"/>
        <end position="138"/>
    </location>
</feature>
<evidence type="ECO:0000256" key="4">
    <source>
        <dbReference type="ARBA" id="ARBA00022989"/>
    </source>
</evidence>
<gene>
    <name evidence="7" type="ORF">CLW00_104126</name>
</gene>
<dbReference type="Proteomes" id="UP000238157">
    <property type="component" value="Unassembled WGS sequence"/>
</dbReference>
<feature type="transmembrane region" description="Helical" evidence="6">
    <location>
        <begin position="57"/>
        <end position="77"/>
    </location>
</feature>
<dbReference type="InterPro" id="IPR012506">
    <property type="entry name" value="TMEM86B-like"/>
</dbReference>
<evidence type="ECO:0000256" key="5">
    <source>
        <dbReference type="ARBA" id="ARBA00023136"/>
    </source>
</evidence>
<evidence type="ECO:0000256" key="2">
    <source>
        <dbReference type="ARBA" id="ARBA00007375"/>
    </source>
</evidence>
<dbReference type="OrthoDB" id="838568at2"/>
<protein>
    <submittedName>
        <fullName evidence="7">YhhN-like protein</fullName>
    </submittedName>
</protein>
<accession>A0A2T0WP68</accession>